<proteinExistence type="predicted"/>
<dbReference type="OrthoDB" id="9784707at2"/>
<evidence type="ECO:0000313" key="2">
    <source>
        <dbReference type="EMBL" id="OYD56782.1"/>
    </source>
</evidence>
<dbReference type="Gene3D" id="3.40.630.30">
    <property type="match status" value="1"/>
</dbReference>
<comment type="caution">
    <text evidence="2">The sequence shown here is derived from an EMBL/GenBank/DDBJ whole genome shotgun (WGS) entry which is preliminary data.</text>
</comment>
<dbReference type="GO" id="GO:0008999">
    <property type="term" value="F:protein-N-terminal-alanine acetyltransferase activity"/>
    <property type="evidence" value="ECO:0007669"/>
    <property type="project" value="TreeGrafter"/>
</dbReference>
<dbReference type="PANTHER" id="PTHR43441">
    <property type="entry name" value="RIBOSOMAL-PROTEIN-SERINE ACETYLTRANSFERASE"/>
    <property type="match status" value="1"/>
</dbReference>
<dbReference type="GO" id="GO:1990189">
    <property type="term" value="F:protein N-terminal-serine acetyltransferase activity"/>
    <property type="evidence" value="ECO:0007669"/>
    <property type="project" value="TreeGrafter"/>
</dbReference>
<dbReference type="SUPFAM" id="SSF55729">
    <property type="entry name" value="Acyl-CoA N-acyltransferases (Nat)"/>
    <property type="match status" value="1"/>
</dbReference>
<dbReference type="Pfam" id="PF13302">
    <property type="entry name" value="Acetyltransf_3"/>
    <property type="match status" value="1"/>
</dbReference>
<organism evidence="2 3">
    <name type="scientific">Fictibacillus aquaticus</name>
    <dbReference type="NCBI Taxonomy" id="2021314"/>
    <lineage>
        <taxon>Bacteria</taxon>
        <taxon>Bacillati</taxon>
        <taxon>Bacillota</taxon>
        <taxon>Bacilli</taxon>
        <taxon>Bacillales</taxon>
        <taxon>Fictibacillaceae</taxon>
        <taxon>Fictibacillus</taxon>
    </lineage>
</organism>
<dbReference type="InterPro" id="IPR000182">
    <property type="entry name" value="GNAT_dom"/>
</dbReference>
<dbReference type="PROSITE" id="PS51186">
    <property type="entry name" value="GNAT"/>
    <property type="match status" value="1"/>
</dbReference>
<dbReference type="InterPro" id="IPR051908">
    <property type="entry name" value="Ribosomal_N-acetyltransferase"/>
</dbReference>
<reference evidence="2 3" key="1">
    <citation type="submission" date="2017-07" db="EMBL/GenBank/DDBJ databases">
        <title>Fictibacillus sp. nov. GDSW-R2A3 Genome sequencing and assembly.</title>
        <authorList>
            <person name="Mayilraj S."/>
        </authorList>
    </citation>
    <scope>NUCLEOTIDE SEQUENCE [LARGE SCALE GENOMIC DNA]</scope>
    <source>
        <strain evidence="2 3">GDSW-R2A3</strain>
    </source>
</reference>
<feature type="domain" description="N-acetyltransferase" evidence="1">
    <location>
        <begin position="43"/>
        <end position="194"/>
    </location>
</feature>
<keyword evidence="3" id="KW-1185">Reference proteome</keyword>
<accession>A0A235F6B4</accession>
<gene>
    <name evidence="2" type="ORF">CGZ90_17405</name>
</gene>
<dbReference type="InterPro" id="IPR016181">
    <property type="entry name" value="Acyl_CoA_acyltransferase"/>
</dbReference>
<evidence type="ECO:0000313" key="3">
    <source>
        <dbReference type="Proteomes" id="UP000215059"/>
    </source>
</evidence>
<dbReference type="PANTHER" id="PTHR43441:SF12">
    <property type="entry name" value="RIBOSOMAL N-ACETYLTRANSFERASE YDAF-RELATED"/>
    <property type="match status" value="1"/>
</dbReference>
<dbReference type="Proteomes" id="UP000215059">
    <property type="component" value="Unassembled WGS sequence"/>
</dbReference>
<evidence type="ECO:0000259" key="1">
    <source>
        <dbReference type="PROSITE" id="PS51186"/>
    </source>
</evidence>
<dbReference type="GO" id="GO:0005737">
    <property type="term" value="C:cytoplasm"/>
    <property type="evidence" value="ECO:0007669"/>
    <property type="project" value="TreeGrafter"/>
</dbReference>
<name>A0A235F6B4_9BACL</name>
<dbReference type="EMBL" id="NOII01000011">
    <property type="protein sequence ID" value="OYD56782.1"/>
    <property type="molecule type" value="Genomic_DNA"/>
</dbReference>
<dbReference type="AlphaFoldDB" id="A0A235F6B4"/>
<sequence>MLSIFEHGEMLDRTRSKKGKSPMFFLQIDHEVALKEGNVKEAEIFYELTEKSRHHLSPWLAWVSQTNSVKDARNFMKMVGKRQKEQTDLLGFIWYRNAMAGSIALYDLKWHNRSASIGYWVGTGFEGNGIAQRASYGMLMYAFYQLGLNRIELRAAENNTRSIRLAERLGFKLEGRCRQSEWINGSCRDLLQFSLLREETDRWMV</sequence>
<protein>
    <recommendedName>
        <fullName evidence="1">N-acetyltransferase domain-containing protein</fullName>
    </recommendedName>
</protein>